<feature type="region of interest" description="Disordered" evidence="6">
    <location>
        <begin position="50"/>
        <end position="130"/>
    </location>
</feature>
<dbReference type="SUPFAM" id="SSF46774">
    <property type="entry name" value="ARID-like"/>
    <property type="match status" value="1"/>
</dbReference>
<keyword evidence="2" id="KW-0805">Transcription regulation</keyword>
<dbReference type="FunFam" id="1.10.150.60:FF:000007">
    <property type="entry name" value="AT-rich interactive domain-containing protein 3C"/>
    <property type="match status" value="1"/>
</dbReference>
<dbReference type="SMART" id="SM00501">
    <property type="entry name" value="BRIGHT"/>
    <property type="match status" value="1"/>
</dbReference>
<feature type="region of interest" description="Disordered" evidence="6">
    <location>
        <begin position="384"/>
        <end position="436"/>
    </location>
</feature>
<accession>A0A6A4WPC0</accession>
<feature type="compositionally biased region" description="Low complexity" evidence="6">
    <location>
        <begin position="186"/>
        <end position="206"/>
    </location>
</feature>
<comment type="caution">
    <text evidence="8">The sequence shown here is derived from an EMBL/GenBank/DDBJ whole genome shotgun (WGS) entry which is preliminary data.</text>
</comment>
<evidence type="ECO:0000256" key="5">
    <source>
        <dbReference type="ARBA" id="ARBA00023242"/>
    </source>
</evidence>
<dbReference type="EMBL" id="VIIS01000471">
    <property type="protein sequence ID" value="KAF0308705.1"/>
    <property type="molecule type" value="Genomic_DNA"/>
</dbReference>
<proteinExistence type="predicted"/>
<evidence type="ECO:0000256" key="2">
    <source>
        <dbReference type="ARBA" id="ARBA00023015"/>
    </source>
</evidence>
<dbReference type="GO" id="GO:0006357">
    <property type="term" value="P:regulation of transcription by RNA polymerase II"/>
    <property type="evidence" value="ECO:0007669"/>
    <property type="project" value="InterPro"/>
</dbReference>
<dbReference type="InterPro" id="IPR045147">
    <property type="entry name" value="ARI3A/B/C"/>
</dbReference>
<dbReference type="GO" id="GO:0003677">
    <property type="term" value="F:DNA binding"/>
    <property type="evidence" value="ECO:0007669"/>
    <property type="project" value="UniProtKB-KW"/>
</dbReference>
<dbReference type="OrthoDB" id="10044343at2759"/>
<dbReference type="PANTHER" id="PTHR15348">
    <property type="entry name" value="AT-RICH INTERACTIVE DOMAIN-CONTAINING PROTEIN ARID DOMAIN- CONTAINING PROTEIN DEAD RINGER PROTEIN B-CELL REGULATOR OF IGH TRANSCRIPTION BRIGHT"/>
    <property type="match status" value="1"/>
</dbReference>
<evidence type="ECO:0000256" key="6">
    <source>
        <dbReference type="SAM" id="MobiDB-lite"/>
    </source>
</evidence>
<dbReference type="PROSITE" id="PS51011">
    <property type="entry name" value="ARID"/>
    <property type="match status" value="1"/>
</dbReference>
<comment type="subcellular location">
    <subcellularLocation>
        <location evidence="1">Nucleus</location>
    </subcellularLocation>
</comment>
<dbReference type="AlphaFoldDB" id="A0A6A4WPC0"/>
<feature type="domain" description="ARID" evidence="7">
    <location>
        <begin position="241"/>
        <end position="333"/>
    </location>
</feature>
<dbReference type="Gene3D" id="1.10.150.60">
    <property type="entry name" value="ARID DNA-binding domain"/>
    <property type="match status" value="1"/>
</dbReference>
<gene>
    <name evidence="8" type="ORF">FJT64_020104</name>
</gene>
<keyword evidence="3" id="KW-0238">DNA-binding</keyword>
<keyword evidence="5" id="KW-0539">Nucleus</keyword>
<dbReference type="GO" id="GO:0005634">
    <property type="term" value="C:nucleus"/>
    <property type="evidence" value="ECO:0007669"/>
    <property type="project" value="UniProtKB-SubCell"/>
</dbReference>
<feature type="region of interest" description="Disordered" evidence="6">
    <location>
        <begin position="183"/>
        <end position="224"/>
    </location>
</feature>
<protein>
    <submittedName>
        <fullName evidence="8">Protein dead ringer</fullName>
    </submittedName>
</protein>
<evidence type="ECO:0000256" key="1">
    <source>
        <dbReference type="ARBA" id="ARBA00004123"/>
    </source>
</evidence>
<feature type="compositionally biased region" description="Polar residues" evidence="6">
    <location>
        <begin position="391"/>
        <end position="404"/>
    </location>
</feature>
<evidence type="ECO:0000259" key="7">
    <source>
        <dbReference type="PROSITE" id="PS51011"/>
    </source>
</evidence>
<dbReference type="PANTHER" id="PTHR15348:SF0">
    <property type="entry name" value="PROTEIN DEAD RINGER"/>
    <property type="match status" value="1"/>
</dbReference>
<dbReference type="SMART" id="SM01014">
    <property type="entry name" value="ARID"/>
    <property type="match status" value="1"/>
</dbReference>
<reference evidence="8 9" key="1">
    <citation type="submission" date="2019-07" db="EMBL/GenBank/DDBJ databases">
        <title>Draft genome assembly of a fouling barnacle, Amphibalanus amphitrite (Darwin, 1854): The first reference genome for Thecostraca.</title>
        <authorList>
            <person name="Kim W."/>
        </authorList>
    </citation>
    <scope>NUCLEOTIDE SEQUENCE [LARGE SCALE GENOMIC DNA]</scope>
    <source>
        <strain evidence="8">SNU_AA5</strain>
        <tissue evidence="8">Soma without cirri and trophi</tissue>
    </source>
</reference>
<dbReference type="InterPro" id="IPR001606">
    <property type="entry name" value="ARID_dom"/>
</dbReference>
<feature type="compositionally biased region" description="Basic and acidic residues" evidence="6">
    <location>
        <begin position="98"/>
        <end position="109"/>
    </location>
</feature>
<dbReference type="Pfam" id="PF01388">
    <property type="entry name" value="ARID"/>
    <property type="match status" value="1"/>
</dbReference>
<keyword evidence="4" id="KW-0804">Transcription</keyword>
<evidence type="ECO:0000256" key="3">
    <source>
        <dbReference type="ARBA" id="ARBA00023125"/>
    </source>
</evidence>
<name>A0A6A4WPC0_AMPAM</name>
<organism evidence="8 9">
    <name type="scientific">Amphibalanus amphitrite</name>
    <name type="common">Striped barnacle</name>
    <name type="synonym">Balanus amphitrite</name>
    <dbReference type="NCBI Taxonomy" id="1232801"/>
    <lineage>
        <taxon>Eukaryota</taxon>
        <taxon>Metazoa</taxon>
        <taxon>Ecdysozoa</taxon>
        <taxon>Arthropoda</taxon>
        <taxon>Crustacea</taxon>
        <taxon>Multicrustacea</taxon>
        <taxon>Cirripedia</taxon>
        <taxon>Thoracica</taxon>
        <taxon>Thoracicalcarea</taxon>
        <taxon>Balanomorpha</taxon>
        <taxon>Balanoidea</taxon>
        <taxon>Balanidae</taxon>
        <taxon>Amphibalaninae</taxon>
        <taxon>Amphibalanus</taxon>
    </lineage>
</organism>
<keyword evidence="9" id="KW-1185">Reference proteome</keyword>
<evidence type="ECO:0000256" key="4">
    <source>
        <dbReference type="ARBA" id="ARBA00023163"/>
    </source>
</evidence>
<dbReference type="InterPro" id="IPR036431">
    <property type="entry name" value="ARID_dom_sf"/>
</dbReference>
<dbReference type="Proteomes" id="UP000440578">
    <property type="component" value="Unassembled WGS sequence"/>
</dbReference>
<evidence type="ECO:0000313" key="8">
    <source>
        <dbReference type="EMBL" id="KAF0308705.1"/>
    </source>
</evidence>
<sequence length="436" mass="46728">MPAARGMYDVAVRGPTVTMEETETPAEVVKSGVMTSSAWGAAAEQYRQLLQHQHHQHQHRSADDEGAVSDADSAPSRGQSPLEGGSDAETNHRPIRHQSPEHGVLEKLKRQVASVSQAHTMDTSDESSDYRLQDGMMSRASADPSSLPRHRLSPQSLLAASMASNPPSLVPLPGLGGLTGYGGAAGRASSASPPAREAASPPTSSSGHSPRQPAAATGTGNTQAPWNYEEQFKQLYEIDENPKRKEFLDELFRFMQERGTPINRLPIMAKQVLDMYELYNLVVARGGLVEVINKKLWQEIIKGLKLPSSITSAAFTLRTQYMKYLYPLECQKEGLSSPADLQAAIDGNRREGRRGGYSTASYADFSQRAPLLASPMAPSFGLGNGMPMPTSLHQQGLSPLSLVTSRPAAPGSNGPAGHPMPPSEYPGSNGPAGHSM</sequence>
<evidence type="ECO:0000313" key="9">
    <source>
        <dbReference type="Proteomes" id="UP000440578"/>
    </source>
</evidence>